<comment type="caution">
    <text evidence="3">The sequence shown here is derived from an EMBL/GenBank/DDBJ whole genome shotgun (WGS) entry which is preliminary data.</text>
</comment>
<dbReference type="AlphaFoldDB" id="A0AAD6HL02"/>
<sequence length="299" mass="33284">MDPPLDPMILDPDEYEYEYEYDETETESFYLNLDLTSINGPIRPPRQRNDENQNDPIVEDQFQDVADDQLDGDSFAPLETNNSDTLSSERIQLLGLHTCNPIISYNNQIFSCAWADQIGTELIFAHPETIPDKTQILKPLRKGPAFELLAANSVKLMGRKATIVSSSNPGLVVDNTPDTTDATDVNSISTDPDASPSHAPTSTAVPRRPQPSTHQANFIQRLQAMKNAKGQSDTVRTSVTVRRNVNYADRLTAWARTEAQLAEIASLNRRAANGDEDALDILEQMLRACERVEQARNTP</sequence>
<reference evidence="3" key="2">
    <citation type="submission" date="2023-01" db="EMBL/GenBank/DDBJ databases">
        <authorList>
            <person name="Petersen C."/>
        </authorList>
    </citation>
    <scope>NUCLEOTIDE SEQUENCE</scope>
    <source>
        <strain evidence="3">IBT 17514</strain>
    </source>
</reference>
<proteinExistence type="predicted"/>
<dbReference type="InterPro" id="IPR019481">
    <property type="entry name" value="TFIIIC_triple_barrel"/>
</dbReference>
<keyword evidence="4" id="KW-1185">Reference proteome</keyword>
<evidence type="ECO:0000259" key="2">
    <source>
        <dbReference type="Pfam" id="PF10419"/>
    </source>
</evidence>
<dbReference type="Proteomes" id="UP001215712">
    <property type="component" value="Unassembled WGS sequence"/>
</dbReference>
<dbReference type="Gene3D" id="2.60.40.4370">
    <property type="match status" value="1"/>
</dbReference>
<evidence type="ECO:0000313" key="4">
    <source>
        <dbReference type="Proteomes" id="UP001215712"/>
    </source>
</evidence>
<dbReference type="EMBL" id="JAQJAN010000008">
    <property type="protein sequence ID" value="KAJ5724911.1"/>
    <property type="molecule type" value="Genomic_DNA"/>
</dbReference>
<gene>
    <name evidence="3" type="ORF">N7493_006639</name>
</gene>
<dbReference type="Pfam" id="PF10419">
    <property type="entry name" value="TFIIIC_sub6"/>
    <property type="match status" value="1"/>
</dbReference>
<organism evidence="3 4">
    <name type="scientific">Penicillium malachiteum</name>
    <dbReference type="NCBI Taxonomy" id="1324776"/>
    <lineage>
        <taxon>Eukaryota</taxon>
        <taxon>Fungi</taxon>
        <taxon>Dikarya</taxon>
        <taxon>Ascomycota</taxon>
        <taxon>Pezizomycotina</taxon>
        <taxon>Eurotiomycetes</taxon>
        <taxon>Eurotiomycetidae</taxon>
        <taxon>Eurotiales</taxon>
        <taxon>Aspergillaceae</taxon>
        <taxon>Penicillium</taxon>
    </lineage>
</organism>
<protein>
    <recommendedName>
        <fullName evidence="2">Transcription factor TFIIIC triple barrel domain-containing protein</fullName>
    </recommendedName>
</protein>
<reference evidence="3" key="1">
    <citation type="journal article" date="2023" name="IMA Fungus">
        <title>Comparative genomic study of the Penicillium genus elucidates a diverse pangenome and 15 lateral gene transfer events.</title>
        <authorList>
            <person name="Petersen C."/>
            <person name="Sorensen T."/>
            <person name="Nielsen M.R."/>
            <person name="Sondergaard T.E."/>
            <person name="Sorensen J.L."/>
            <person name="Fitzpatrick D.A."/>
            <person name="Frisvad J.C."/>
            <person name="Nielsen K.L."/>
        </authorList>
    </citation>
    <scope>NUCLEOTIDE SEQUENCE</scope>
    <source>
        <strain evidence="3">IBT 17514</strain>
    </source>
</reference>
<feature type="region of interest" description="Disordered" evidence="1">
    <location>
        <begin position="167"/>
        <end position="212"/>
    </location>
</feature>
<feature type="compositionally biased region" description="Polar residues" evidence="1">
    <location>
        <begin position="176"/>
        <end position="212"/>
    </location>
</feature>
<evidence type="ECO:0000256" key="1">
    <source>
        <dbReference type="SAM" id="MobiDB-lite"/>
    </source>
</evidence>
<feature type="domain" description="Transcription factor TFIIIC triple barrel" evidence="2">
    <location>
        <begin position="24"/>
        <end position="162"/>
    </location>
</feature>
<name>A0AAD6HL02_9EURO</name>
<evidence type="ECO:0000313" key="3">
    <source>
        <dbReference type="EMBL" id="KAJ5724911.1"/>
    </source>
</evidence>
<accession>A0AAD6HL02</accession>